<proteinExistence type="predicted"/>
<dbReference type="GO" id="GO:0018741">
    <property type="term" value="F:linear primary-alkylsulfatase activity"/>
    <property type="evidence" value="ECO:0007669"/>
    <property type="project" value="TreeGrafter"/>
</dbReference>
<feature type="transmembrane region" description="Helical" evidence="1">
    <location>
        <begin position="22"/>
        <end position="38"/>
    </location>
</feature>
<accession>A0A0A1UCW7</accession>
<dbReference type="InterPro" id="IPR029228">
    <property type="entry name" value="Alkyl_sulf_dimr"/>
</dbReference>
<dbReference type="PANTHER" id="PTHR43223">
    <property type="entry name" value="ALKYL/ARYL-SULFATASE"/>
    <property type="match status" value="1"/>
</dbReference>
<dbReference type="VEuPathDB" id="AmoebaDB:EIN_450890"/>
<dbReference type="OrthoDB" id="449487at2759"/>
<dbReference type="EMBL" id="KB206463">
    <property type="protein sequence ID" value="ELP91518.1"/>
    <property type="molecule type" value="Genomic_DNA"/>
</dbReference>
<dbReference type="GeneID" id="14890525"/>
<evidence type="ECO:0000313" key="4">
    <source>
        <dbReference type="Proteomes" id="UP000014680"/>
    </source>
</evidence>
<dbReference type="PANTHER" id="PTHR43223:SF1">
    <property type="entry name" value="ALKYL_ARYL-SULFATASE BDS1"/>
    <property type="match status" value="1"/>
</dbReference>
<dbReference type="InterPro" id="IPR038536">
    <property type="entry name" value="Alkyl/aryl-sulf_dimr_sf"/>
</dbReference>
<gene>
    <name evidence="3" type="ORF">EIN_450890</name>
</gene>
<evidence type="ECO:0000313" key="3">
    <source>
        <dbReference type="EMBL" id="ELP91518.1"/>
    </source>
</evidence>
<evidence type="ECO:0000256" key="1">
    <source>
        <dbReference type="SAM" id="Phobius"/>
    </source>
</evidence>
<protein>
    <recommendedName>
        <fullName evidence="2">Alkyl sulfatase dimerisation domain-containing protein</fullName>
    </recommendedName>
</protein>
<dbReference type="GO" id="GO:0046983">
    <property type="term" value="F:protein dimerization activity"/>
    <property type="evidence" value="ECO:0007669"/>
    <property type="project" value="InterPro"/>
</dbReference>
<organism evidence="3 4">
    <name type="scientific">Entamoeba invadens IP1</name>
    <dbReference type="NCBI Taxonomy" id="370355"/>
    <lineage>
        <taxon>Eukaryota</taxon>
        <taxon>Amoebozoa</taxon>
        <taxon>Evosea</taxon>
        <taxon>Archamoebae</taxon>
        <taxon>Mastigamoebida</taxon>
        <taxon>Entamoebidae</taxon>
        <taxon>Entamoeba</taxon>
    </lineage>
</organism>
<dbReference type="GO" id="GO:0018909">
    <property type="term" value="P:dodecyl sulfate metabolic process"/>
    <property type="evidence" value="ECO:0007669"/>
    <property type="project" value="TreeGrafter"/>
</dbReference>
<reference evidence="3 4" key="1">
    <citation type="submission" date="2012-10" db="EMBL/GenBank/DDBJ databases">
        <authorList>
            <person name="Zafar N."/>
            <person name="Inman J."/>
            <person name="Hall N."/>
            <person name="Lorenzi H."/>
            <person name="Caler E."/>
        </authorList>
    </citation>
    <scope>NUCLEOTIDE SEQUENCE [LARGE SCALE GENOMIC DNA]</scope>
    <source>
        <strain evidence="3 4">IP1</strain>
    </source>
</reference>
<feature type="domain" description="Alkyl sulfatase dimerisation" evidence="2">
    <location>
        <begin position="63"/>
        <end position="156"/>
    </location>
</feature>
<keyword evidence="1" id="KW-0472">Membrane</keyword>
<dbReference type="RefSeq" id="XP_004258289.1">
    <property type="nucleotide sequence ID" value="XM_004258241.1"/>
</dbReference>
<name>A0A0A1UCW7_ENTIV</name>
<keyword evidence="1" id="KW-0812">Transmembrane</keyword>
<dbReference type="Proteomes" id="UP000014680">
    <property type="component" value="Unassembled WGS sequence"/>
</dbReference>
<dbReference type="Gene3D" id="1.25.40.880">
    <property type="entry name" value="Alkyl sulfatase, dimerisation domain"/>
    <property type="match status" value="1"/>
</dbReference>
<sequence length="157" mass="18327">MPTPETEAHTIVMLYCPNLKHLLEPIISMLSSIILFWLNKRDLYKHIHNWTLQYANKGYYTIEIKVFVRLPASLNKERCCRGFYGLLNHNINSQYQLCFGTYDSNPEHLDELPPCELAVNVVEMFGGVEKQLAIGQEVHNKGEYRWLATILNHLVFF</sequence>
<evidence type="ECO:0000259" key="2">
    <source>
        <dbReference type="Pfam" id="PF14863"/>
    </source>
</evidence>
<dbReference type="AlphaFoldDB" id="A0A0A1UCW7"/>
<dbReference type="InterPro" id="IPR036866">
    <property type="entry name" value="RibonucZ/Hydroxyglut_hydro"/>
</dbReference>
<keyword evidence="4" id="KW-1185">Reference proteome</keyword>
<dbReference type="KEGG" id="eiv:EIN_450890"/>
<dbReference type="InterPro" id="IPR052195">
    <property type="entry name" value="Bact_Alkyl/Aryl-Sulfatase"/>
</dbReference>
<dbReference type="SUPFAM" id="SSF56281">
    <property type="entry name" value="Metallo-hydrolase/oxidoreductase"/>
    <property type="match status" value="1"/>
</dbReference>
<keyword evidence="1" id="KW-1133">Transmembrane helix</keyword>
<dbReference type="Pfam" id="PF14863">
    <property type="entry name" value="Alkyl_sulf_dimr"/>
    <property type="match status" value="1"/>
</dbReference>